<dbReference type="GeneID" id="41594637"/>
<dbReference type="SMART" id="SM00100">
    <property type="entry name" value="cNMP"/>
    <property type="match status" value="1"/>
</dbReference>
<dbReference type="PANTHER" id="PTHR24567:SF74">
    <property type="entry name" value="HTH-TYPE TRANSCRIPTIONAL REGULATOR ARCR"/>
    <property type="match status" value="1"/>
</dbReference>
<dbReference type="EMBL" id="LT981265">
    <property type="protein sequence ID" value="SPC33739.1"/>
    <property type="molecule type" value="Genomic_DNA"/>
</dbReference>
<dbReference type="AlphaFoldDB" id="A0A2K5AQ59"/>
<evidence type="ECO:0000259" key="1">
    <source>
        <dbReference type="PROSITE" id="PS50042"/>
    </source>
</evidence>
<evidence type="ECO:0000313" key="3">
    <source>
        <dbReference type="Proteomes" id="UP000236248"/>
    </source>
</evidence>
<evidence type="ECO:0000313" key="2">
    <source>
        <dbReference type="EMBL" id="SPC33739.1"/>
    </source>
</evidence>
<keyword evidence="3" id="KW-1185">Reference proteome</keyword>
<dbReference type="RefSeq" id="WP_103287454.1">
    <property type="nucleotide sequence ID" value="NZ_LT981265.1"/>
</dbReference>
<gene>
    <name evidence="2" type="ORF">NCAV_0546</name>
</gene>
<organism evidence="2 3">
    <name type="scientific">Candidatus Nitrosocaldus cavascurensis</name>
    <dbReference type="NCBI Taxonomy" id="2058097"/>
    <lineage>
        <taxon>Archaea</taxon>
        <taxon>Nitrososphaerota</taxon>
        <taxon>Nitrososphaeria</taxon>
        <taxon>Candidatus Nitrosocaldales</taxon>
        <taxon>Candidatus Nitrosocaldaceae</taxon>
        <taxon>Candidatus Nitrosocaldus</taxon>
    </lineage>
</organism>
<dbReference type="PANTHER" id="PTHR24567">
    <property type="entry name" value="CRP FAMILY TRANSCRIPTIONAL REGULATORY PROTEIN"/>
    <property type="match status" value="1"/>
</dbReference>
<dbReference type="PROSITE" id="PS50042">
    <property type="entry name" value="CNMP_BINDING_3"/>
    <property type="match status" value="1"/>
</dbReference>
<reference evidence="3" key="1">
    <citation type="submission" date="2018-01" db="EMBL/GenBank/DDBJ databases">
        <authorList>
            <person name="Kerou L M."/>
        </authorList>
    </citation>
    <scope>NUCLEOTIDE SEQUENCE [LARGE SCALE GENOMIC DNA]</scope>
    <source>
        <strain evidence="3">SCU2</strain>
    </source>
</reference>
<name>A0A2K5AQ59_9ARCH</name>
<dbReference type="KEGG" id="ncv:NCAV_0546"/>
<dbReference type="Proteomes" id="UP000236248">
    <property type="component" value="Chromosome NCAV"/>
</dbReference>
<dbReference type="SUPFAM" id="SSF51206">
    <property type="entry name" value="cAMP-binding domain-like"/>
    <property type="match status" value="1"/>
</dbReference>
<feature type="domain" description="Cyclic nucleotide-binding" evidence="1">
    <location>
        <begin position="22"/>
        <end position="115"/>
    </location>
</feature>
<protein>
    <submittedName>
        <fullName evidence="2">Crp/Fnr family transcriptional regulator</fullName>
    </submittedName>
</protein>
<dbReference type="CDD" id="cd00038">
    <property type="entry name" value="CAP_ED"/>
    <property type="match status" value="1"/>
</dbReference>
<dbReference type="InterPro" id="IPR014710">
    <property type="entry name" value="RmlC-like_jellyroll"/>
</dbReference>
<accession>A0A2K5AQ59</accession>
<dbReference type="GO" id="GO:0003700">
    <property type="term" value="F:DNA-binding transcription factor activity"/>
    <property type="evidence" value="ECO:0007669"/>
    <property type="project" value="TreeGrafter"/>
</dbReference>
<dbReference type="InterPro" id="IPR000595">
    <property type="entry name" value="cNMP-bd_dom"/>
</dbReference>
<dbReference type="GO" id="GO:0005829">
    <property type="term" value="C:cytosol"/>
    <property type="evidence" value="ECO:0007669"/>
    <property type="project" value="TreeGrafter"/>
</dbReference>
<sequence length="151" mass="17495">MSIEESIKRHSFFRDIGIGIDLSSIARYAQHTTFEADNFIFREGEDADAFYLITHGKVSLELSTAHRGRIIIQTIDEDDVLGISWLFPPYKWHFDARALTLTRLIRIDAAQVRRMCEEDNAFGYKVMSKLASIVMKRLQAVRLQLLEIEEM</sequence>
<dbReference type="InterPro" id="IPR050397">
    <property type="entry name" value="Env_Response_Regulators"/>
</dbReference>
<dbReference type="InterPro" id="IPR018490">
    <property type="entry name" value="cNMP-bd_dom_sf"/>
</dbReference>
<dbReference type="Gene3D" id="2.60.120.10">
    <property type="entry name" value="Jelly Rolls"/>
    <property type="match status" value="1"/>
</dbReference>
<proteinExistence type="predicted"/>
<dbReference type="Pfam" id="PF00027">
    <property type="entry name" value="cNMP_binding"/>
    <property type="match status" value="1"/>
</dbReference>